<sequence length="232" mass="26250">MGAVPGRTLVWHIWSPPDVNASEDFPATAHGGPVTHPFAEPRVIDKQVLRTELKRRRREHVAAIPQMQLGLLFRRPPEAVVRLIPEGAVIGLYHEMPAEAPASHYARWFFERGHRIALPWFADRNAPMEFREWTNPFVDDLLEPDPFKSHQPAGDRPALIPDILFCPLVGFSDRGGRLGLGAGHYDRWLAQHPPQLAIGLAWDCQLVDELPTEPHDRQLDAIITPTRLYGPF</sequence>
<dbReference type="EMBL" id="CP042345">
    <property type="protein sequence ID" value="QEA16888.1"/>
    <property type="molecule type" value="Genomic_DNA"/>
</dbReference>
<evidence type="ECO:0000256" key="2">
    <source>
        <dbReference type="ARBA" id="ARBA00022741"/>
    </source>
</evidence>
<gene>
    <name evidence="5" type="ORF">FRF71_12545</name>
</gene>
<dbReference type="InterPro" id="IPR002698">
    <property type="entry name" value="FTHF_cligase"/>
</dbReference>
<accession>A0A5B8S6Y2</accession>
<organism evidence="5 6">
    <name type="scientific">Novosphingobium ginsenosidimutans</name>
    <dbReference type="NCBI Taxonomy" id="1176536"/>
    <lineage>
        <taxon>Bacteria</taxon>
        <taxon>Pseudomonadati</taxon>
        <taxon>Pseudomonadota</taxon>
        <taxon>Alphaproteobacteria</taxon>
        <taxon>Sphingomonadales</taxon>
        <taxon>Sphingomonadaceae</taxon>
        <taxon>Novosphingobium</taxon>
    </lineage>
</organism>
<keyword evidence="6" id="KW-1185">Reference proteome</keyword>
<proteinExistence type="inferred from homology"/>
<dbReference type="GO" id="GO:0035999">
    <property type="term" value="P:tetrahydrofolate interconversion"/>
    <property type="evidence" value="ECO:0007669"/>
    <property type="project" value="TreeGrafter"/>
</dbReference>
<dbReference type="GO" id="GO:0005524">
    <property type="term" value="F:ATP binding"/>
    <property type="evidence" value="ECO:0007669"/>
    <property type="project" value="UniProtKB-KW"/>
</dbReference>
<evidence type="ECO:0000313" key="5">
    <source>
        <dbReference type="EMBL" id="QEA16888.1"/>
    </source>
</evidence>
<keyword evidence="5" id="KW-0436">Ligase</keyword>
<dbReference type="NCBIfam" id="TIGR02727">
    <property type="entry name" value="MTHFS_bact"/>
    <property type="match status" value="1"/>
</dbReference>
<evidence type="ECO:0000256" key="4">
    <source>
        <dbReference type="RuleBase" id="RU361279"/>
    </source>
</evidence>
<comment type="similarity">
    <text evidence="1 4">Belongs to the 5-formyltetrahydrofolate cyclo-ligase family.</text>
</comment>
<dbReference type="OrthoDB" id="9801938at2"/>
<keyword evidence="4" id="KW-0479">Metal-binding</keyword>
<comment type="cofactor">
    <cofactor evidence="4">
        <name>Mg(2+)</name>
        <dbReference type="ChEBI" id="CHEBI:18420"/>
    </cofactor>
</comment>
<dbReference type="InterPro" id="IPR037171">
    <property type="entry name" value="NagB/RpiA_transferase-like"/>
</dbReference>
<keyword evidence="2 4" id="KW-0547">Nucleotide-binding</keyword>
<dbReference type="SUPFAM" id="SSF100950">
    <property type="entry name" value="NagB/RpiA/CoA transferase-like"/>
    <property type="match status" value="1"/>
</dbReference>
<dbReference type="InterPro" id="IPR024185">
    <property type="entry name" value="FTHF_cligase-like_sf"/>
</dbReference>
<dbReference type="GO" id="GO:0030272">
    <property type="term" value="F:5-formyltetrahydrofolate cyclo-ligase activity"/>
    <property type="evidence" value="ECO:0007669"/>
    <property type="project" value="UniProtKB-EC"/>
</dbReference>
<dbReference type="Gene3D" id="3.40.50.10420">
    <property type="entry name" value="NagB/RpiA/CoA transferase-like"/>
    <property type="match status" value="1"/>
</dbReference>
<dbReference type="PANTHER" id="PTHR23407">
    <property type="entry name" value="ATPASE INHIBITOR/5-FORMYLTETRAHYDROFOLATE CYCLO-LIGASE"/>
    <property type="match status" value="1"/>
</dbReference>
<protein>
    <recommendedName>
        <fullName evidence="4">5-formyltetrahydrofolate cyclo-ligase</fullName>
        <ecNumber evidence="4">6.3.3.2</ecNumber>
    </recommendedName>
</protein>
<dbReference type="Pfam" id="PF01812">
    <property type="entry name" value="5-FTHF_cyc-lig"/>
    <property type="match status" value="1"/>
</dbReference>
<dbReference type="GO" id="GO:0009396">
    <property type="term" value="P:folic acid-containing compound biosynthetic process"/>
    <property type="evidence" value="ECO:0007669"/>
    <property type="project" value="TreeGrafter"/>
</dbReference>
<dbReference type="Proteomes" id="UP000321172">
    <property type="component" value="Chromosome"/>
</dbReference>
<dbReference type="KEGG" id="ngf:FRF71_12545"/>
<name>A0A5B8S6Y2_9SPHN</name>
<dbReference type="EC" id="6.3.3.2" evidence="4"/>
<dbReference type="PANTHER" id="PTHR23407:SF1">
    <property type="entry name" value="5-FORMYLTETRAHYDROFOLATE CYCLO-LIGASE"/>
    <property type="match status" value="1"/>
</dbReference>
<dbReference type="AlphaFoldDB" id="A0A5B8S6Y2"/>
<evidence type="ECO:0000256" key="1">
    <source>
        <dbReference type="ARBA" id="ARBA00010638"/>
    </source>
</evidence>
<evidence type="ECO:0000256" key="3">
    <source>
        <dbReference type="ARBA" id="ARBA00022840"/>
    </source>
</evidence>
<keyword evidence="3 4" id="KW-0067">ATP-binding</keyword>
<dbReference type="GO" id="GO:0046872">
    <property type="term" value="F:metal ion binding"/>
    <property type="evidence" value="ECO:0007669"/>
    <property type="project" value="UniProtKB-KW"/>
</dbReference>
<reference evidence="5 6" key="1">
    <citation type="journal article" date="2013" name="J. Microbiol. Biotechnol.">
        <title>Novosphingobium ginsenosidimutans sp. nov., with the ability to convert ginsenoside.</title>
        <authorList>
            <person name="Kim J.K."/>
            <person name="He D."/>
            <person name="Liu Q.M."/>
            <person name="Park H.Y."/>
            <person name="Jung M.S."/>
            <person name="Yoon M.H."/>
            <person name="Kim S.C."/>
            <person name="Im W.T."/>
        </authorList>
    </citation>
    <scope>NUCLEOTIDE SEQUENCE [LARGE SCALE GENOMIC DNA]</scope>
    <source>
        <strain evidence="5 6">FW-6</strain>
    </source>
</reference>
<comment type="catalytic activity">
    <reaction evidence="4">
        <text>(6S)-5-formyl-5,6,7,8-tetrahydrofolate + ATP = (6R)-5,10-methenyltetrahydrofolate + ADP + phosphate</text>
        <dbReference type="Rhea" id="RHEA:10488"/>
        <dbReference type="ChEBI" id="CHEBI:30616"/>
        <dbReference type="ChEBI" id="CHEBI:43474"/>
        <dbReference type="ChEBI" id="CHEBI:57455"/>
        <dbReference type="ChEBI" id="CHEBI:57457"/>
        <dbReference type="ChEBI" id="CHEBI:456216"/>
        <dbReference type="EC" id="6.3.3.2"/>
    </reaction>
</comment>
<evidence type="ECO:0000313" key="6">
    <source>
        <dbReference type="Proteomes" id="UP000321172"/>
    </source>
</evidence>
<keyword evidence="4" id="KW-0460">Magnesium</keyword>